<feature type="domain" description="PAS" evidence="5">
    <location>
        <begin position="738"/>
        <end position="808"/>
    </location>
</feature>
<dbReference type="Pfam" id="PF08448">
    <property type="entry name" value="PAS_4"/>
    <property type="match status" value="4"/>
</dbReference>
<sequence>MTDALLELVLAEWGPGAMLCWGADGTLAAMTQGFHDLFGLVDCADAEVERIWSRIRGRCASDPGDLASAFAGADDFDLVILAEGAPRSIRLALRRLARPMPLTALLARDVTDLQRRERDLRAQSDLLEGIFRRLPVALAVVDEDRRVLRVSDALEDLVGDGLDEILGESTRQLHVDDASDERAEALLEAPVGHQLLMQARRKTGEVLDVKVTLSALDDGPGDARLHIAAAEDVTERLRLDRELRRFRDMVAVSRDAIALIDPELRFLVVNPAYSKLWGLSSDALVGRKVEEIVGAERFEAKLKDRLLSCLRGEFEVLPVVEEIDGFPDRPRCLEVTYTPQRDADGVVAGVLANLRDVTERALAEAAVRRSERHLASVFRAAPIGIGVVKERVFQRVNPKFCDLLGYREEALIGRSARLLYVDDAEFERVGREKYAMLAERGVGEAETRFCRRDGGAVDVLLRSAWLDQSRPEAGATFTVLDISERKRQERALRESEQRARALLEAMPDLMFRLDREAVYLDYKAAREDLAAQHVESLIGLSVRELAPAPFADLIEAKIAETLSTGELQAFEFGLEIPGRGVRDWEARMVPSGADEVIATVRDLTAQKADAARLHMLSRVVEQSADAVLLTDIDFRINYVNPAFEALFGWTLDELRGRSPDMLNAELDAGAHQQEIYARLAAGEQVAAEVLNRRKDGSLFHCRYWVSPLHDEQGAVVGYMGSQRDVSTRVQAQQKLAASEARYRMLAEHSSDLIAKHRLDGRFLYVSPSCHTLLGYEPEELLGRSPYDFFHEDDLDAVRTSHDTVLSSQSVYRVQYRMRRKDGSWIWLETNSHRVAHADSPPGFVILSQSRDITEALQLRQAMAQSQKMEAIGRLTAGIAHDFNNILGSILGFAELSRLHNAGADAKLEGYLEQIDIAGGRARDLVRQLLVFSRGDSTLGAQPMPLEPMVKEVLKMLRPALPPDVRVRLEGVSEGLIVEIDPLHVQQMLLNLVLNARDAMPKGGEIRLILGKTEADDTCAICRERVSGDWVELSVADSGCGIPKEHLDLLFQPFFTTKEVGEGSGMGLSVIAGLMRTYEGHILVSSRPGEGSRFRLLLPPAKLRGSGES</sequence>
<dbReference type="PANTHER" id="PTHR43065">
    <property type="entry name" value="SENSOR HISTIDINE KINASE"/>
    <property type="match status" value="1"/>
</dbReference>
<dbReference type="InterPro" id="IPR000700">
    <property type="entry name" value="PAS-assoc_C"/>
</dbReference>
<organism evidence="7 8">
    <name type="scientific">Thiorhodococcus minor</name>
    <dbReference type="NCBI Taxonomy" id="57489"/>
    <lineage>
        <taxon>Bacteria</taxon>
        <taxon>Pseudomonadati</taxon>
        <taxon>Pseudomonadota</taxon>
        <taxon>Gammaproteobacteria</taxon>
        <taxon>Chromatiales</taxon>
        <taxon>Chromatiaceae</taxon>
        <taxon>Thiorhodococcus</taxon>
    </lineage>
</organism>
<evidence type="ECO:0000256" key="2">
    <source>
        <dbReference type="ARBA" id="ARBA00012438"/>
    </source>
</evidence>
<dbReference type="GO" id="GO:0005524">
    <property type="term" value="F:ATP binding"/>
    <property type="evidence" value="ECO:0007669"/>
    <property type="project" value="UniProtKB-KW"/>
</dbReference>
<dbReference type="Gene3D" id="1.10.287.130">
    <property type="match status" value="1"/>
</dbReference>
<dbReference type="InterPro" id="IPR000014">
    <property type="entry name" value="PAS"/>
</dbReference>
<reference evidence="7 8" key="1">
    <citation type="submission" date="2020-02" db="EMBL/GenBank/DDBJ databases">
        <title>Genome sequences of Thiorhodococcus mannitoliphagus and Thiorhodococcus minor, purple sulfur photosynthetic bacteria in the gammaproteobacterial family, Chromatiaceae.</title>
        <authorList>
            <person name="Aviles F.A."/>
            <person name="Meyer T.E."/>
            <person name="Kyndt J.A."/>
        </authorList>
    </citation>
    <scope>NUCLEOTIDE SEQUENCE [LARGE SCALE GENOMIC DNA]</scope>
    <source>
        <strain evidence="7 8">DSM 11518</strain>
    </source>
</reference>
<dbReference type="InterPro" id="IPR036097">
    <property type="entry name" value="HisK_dim/P_sf"/>
</dbReference>
<evidence type="ECO:0000259" key="6">
    <source>
        <dbReference type="PROSITE" id="PS50113"/>
    </source>
</evidence>
<dbReference type="GO" id="GO:0000155">
    <property type="term" value="F:phosphorelay sensor kinase activity"/>
    <property type="evidence" value="ECO:0007669"/>
    <property type="project" value="InterPro"/>
</dbReference>
<evidence type="ECO:0000313" key="8">
    <source>
        <dbReference type="Proteomes" id="UP000483379"/>
    </source>
</evidence>
<dbReference type="Pfam" id="PF00512">
    <property type="entry name" value="HisKA"/>
    <property type="match status" value="1"/>
</dbReference>
<feature type="domain" description="PAC" evidence="6">
    <location>
        <begin position="193"/>
        <end position="245"/>
    </location>
</feature>
<dbReference type="Pfam" id="PF02518">
    <property type="entry name" value="HATPase_c"/>
    <property type="match status" value="1"/>
</dbReference>
<feature type="domain" description="PAC" evidence="6">
    <location>
        <begin position="683"/>
        <end position="737"/>
    </location>
</feature>
<evidence type="ECO:0000259" key="4">
    <source>
        <dbReference type="PROSITE" id="PS50109"/>
    </source>
</evidence>
<dbReference type="PROSITE" id="PS50112">
    <property type="entry name" value="PAS"/>
    <property type="match status" value="4"/>
</dbReference>
<dbReference type="SMART" id="SM00388">
    <property type="entry name" value="HisKA"/>
    <property type="match status" value="1"/>
</dbReference>
<comment type="catalytic activity">
    <reaction evidence="1">
        <text>ATP + protein L-histidine = ADP + protein N-phospho-L-histidine.</text>
        <dbReference type="EC" id="2.7.13.3"/>
    </reaction>
</comment>
<dbReference type="Pfam" id="PF08447">
    <property type="entry name" value="PAS_3"/>
    <property type="match status" value="1"/>
</dbReference>
<dbReference type="PROSITE" id="PS50109">
    <property type="entry name" value="HIS_KIN"/>
    <property type="match status" value="1"/>
</dbReference>
<dbReference type="EMBL" id="JAAIJQ010000050">
    <property type="protein sequence ID" value="NEV63398.1"/>
    <property type="molecule type" value="Genomic_DNA"/>
</dbReference>
<dbReference type="CDD" id="cd00130">
    <property type="entry name" value="PAS"/>
    <property type="match status" value="4"/>
</dbReference>
<dbReference type="Gene3D" id="3.30.565.10">
    <property type="entry name" value="Histidine kinase-like ATPase, C-terminal domain"/>
    <property type="match status" value="1"/>
</dbReference>
<feature type="domain" description="PAC" evidence="6">
    <location>
        <begin position="811"/>
        <end position="864"/>
    </location>
</feature>
<dbReference type="InterPro" id="IPR013656">
    <property type="entry name" value="PAS_4"/>
</dbReference>
<dbReference type="InterPro" id="IPR003661">
    <property type="entry name" value="HisK_dim/P_dom"/>
</dbReference>
<dbReference type="Proteomes" id="UP000483379">
    <property type="component" value="Unassembled WGS sequence"/>
</dbReference>
<feature type="domain" description="PAC" evidence="6">
    <location>
        <begin position="443"/>
        <end position="494"/>
    </location>
</feature>
<feature type="domain" description="PAS" evidence="5">
    <location>
        <begin position="612"/>
        <end position="658"/>
    </location>
</feature>
<feature type="domain" description="PAS" evidence="5">
    <location>
        <begin position="242"/>
        <end position="296"/>
    </location>
</feature>
<dbReference type="InterPro" id="IPR013655">
    <property type="entry name" value="PAS_fold_3"/>
</dbReference>
<gene>
    <name evidence="7" type="ORF">G3446_16145</name>
</gene>
<dbReference type="PANTHER" id="PTHR43065:SF42">
    <property type="entry name" value="TWO-COMPONENT SENSOR PPRA"/>
    <property type="match status" value="1"/>
</dbReference>
<dbReference type="SUPFAM" id="SSF55874">
    <property type="entry name" value="ATPase domain of HSP90 chaperone/DNA topoisomerase II/histidine kinase"/>
    <property type="match status" value="1"/>
</dbReference>
<dbReference type="SUPFAM" id="SSF55785">
    <property type="entry name" value="PYP-like sensor domain (PAS domain)"/>
    <property type="match status" value="6"/>
</dbReference>
<keyword evidence="3" id="KW-0597">Phosphoprotein</keyword>
<dbReference type="SMART" id="SM00091">
    <property type="entry name" value="PAS"/>
    <property type="match status" value="6"/>
</dbReference>
<keyword evidence="8" id="KW-1185">Reference proteome</keyword>
<dbReference type="InterPro" id="IPR001610">
    <property type="entry name" value="PAC"/>
</dbReference>
<evidence type="ECO:0000256" key="3">
    <source>
        <dbReference type="ARBA" id="ARBA00022553"/>
    </source>
</evidence>
<dbReference type="RefSeq" id="WP_164453863.1">
    <property type="nucleotide sequence ID" value="NZ_JAAIJQ010000050.1"/>
</dbReference>
<dbReference type="AlphaFoldDB" id="A0A6M0K0V4"/>
<dbReference type="PROSITE" id="PS50113">
    <property type="entry name" value="PAC"/>
    <property type="match status" value="5"/>
</dbReference>
<dbReference type="Pfam" id="PF13426">
    <property type="entry name" value="PAS_9"/>
    <property type="match status" value="1"/>
</dbReference>
<feature type="domain" description="Histidine kinase" evidence="4">
    <location>
        <begin position="877"/>
        <end position="1101"/>
    </location>
</feature>
<accession>A0A6M0K0V4</accession>
<dbReference type="PRINTS" id="PR00344">
    <property type="entry name" value="BCTRLSENSOR"/>
</dbReference>
<feature type="domain" description="PAC" evidence="6">
    <location>
        <begin position="310"/>
        <end position="369"/>
    </location>
</feature>
<dbReference type="InterPro" id="IPR003594">
    <property type="entry name" value="HATPase_dom"/>
</dbReference>
<dbReference type="EC" id="2.7.13.3" evidence="2"/>
<dbReference type="Gene3D" id="3.30.450.20">
    <property type="entry name" value="PAS domain"/>
    <property type="match status" value="6"/>
</dbReference>
<protein>
    <recommendedName>
        <fullName evidence="2">histidine kinase</fullName>
        <ecNumber evidence="2">2.7.13.3</ecNumber>
    </recommendedName>
</protein>
<dbReference type="NCBIfam" id="TIGR00229">
    <property type="entry name" value="sensory_box"/>
    <property type="match status" value="5"/>
</dbReference>
<name>A0A6M0K0V4_9GAMM</name>
<dbReference type="InterPro" id="IPR035965">
    <property type="entry name" value="PAS-like_dom_sf"/>
</dbReference>
<dbReference type="CDD" id="cd00082">
    <property type="entry name" value="HisKA"/>
    <property type="match status" value="1"/>
</dbReference>
<dbReference type="SMART" id="SM00086">
    <property type="entry name" value="PAC"/>
    <property type="match status" value="5"/>
</dbReference>
<proteinExistence type="predicted"/>
<evidence type="ECO:0000256" key="1">
    <source>
        <dbReference type="ARBA" id="ARBA00000085"/>
    </source>
</evidence>
<comment type="caution">
    <text evidence="7">The sequence shown here is derived from an EMBL/GenBank/DDBJ whole genome shotgun (WGS) entry which is preliminary data.</text>
</comment>
<evidence type="ECO:0000313" key="7">
    <source>
        <dbReference type="EMBL" id="NEV63398.1"/>
    </source>
</evidence>
<dbReference type="InterPro" id="IPR004358">
    <property type="entry name" value="Sig_transdc_His_kin-like_C"/>
</dbReference>
<dbReference type="InterPro" id="IPR005467">
    <property type="entry name" value="His_kinase_dom"/>
</dbReference>
<dbReference type="SMART" id="SM00387">
    <property type="entry name" value="HATPase_c"/>
    <property type="match status" value="1"/>
</dbReference>
<dbReference type="InterPro" id="IPR036890">
    <property type="entry name" value="HATPase_C_sf"/>
</dbReference>
<evidence type="ECO:0000259" key="5">
    <source>
        <dbReference type="PROSITE" id="PS50112"/>
    </source>
</evidence>
<dbReference type="SUPFAM" id="SSF47384">
    <property type="entry name" value="Homodimeric domain of signal transducing histidine kinase"/>
    <property type="match status" value="1"/>
</dbReference>
<feature type="domain" description="PAS" evidence="5">
    <location>
        <begin position="123"/>
        <end position="177"/>
    </location>
</feature>